<name>A0ACC6TR73_9CREN</name>
<reference evidence="1" key="1">
    <citation type="submission" date="2024-07" db="EMBL/GenBank/DDBJ databases">
        <title>Metagenome and Metagenome-Assembled Genomes of Archaea from a hot spring from the geothermal field of Los Azufres, Mexico.</title>
        <authorList>
            <person name="Marin-Paredes R."/>
            <person name="Martinez-Romero E."/>
            <person name="Servin-Garciduenas L.E."/>
        </authorList>
    </citation>
    <scope>NUCLEOTIDE SEQUENCE</scope>
    <source>
        <strain evidence="1">AZ1-454</strain>
    </source>
</reference>
<comment type="caution">
    <text evidence="1">The sequence shown here is derived from an EMBL/GenBank/DDBJ whole genome shotgun (WGS) entry which is preliminary data.</text>
</comment>
<protein>
    <submittedName>
        <fullName evidence="1">Uncharacterized protein</fullName>
    </submittedName>
</protein>
<sequence>MDVINNVFINLFLVVSLPLAVFFILLFLFLFRRSIRLSKSPSQTQQQTTQAIQAQVPPQPKVDVDLSKVTSRIDKMQSEIAKVITDSNTELKATIEGLGKNLEDLALAIKSTKSDSESPFNSVIEDTKKMDNGVISAPSKKEYSIDLKKLVQLSTLLVVMDYDKEKIMALFKLDLLSPDDIAMLAKIEDVLSKNRGKISASDLAIIAYDIARTYESADADLVKYVSLVLGDRNGGGSDK</sequence>
<proteinExistence type="predicted"/>
<organism evidence="1 2">
    <name type="scientific">Candidatus Aramenus sulfurataquae</name>
    <dbReference type="NCBI Taxonomy" id="1326980"/>
    <lineage>
        <taxon>Archaea</taxon>
        <taxon>Thermoproteota</taxon>
        <taxon>Thermoprotei</taxon>
        <taxon>Sulfolobales</taxon>
        <taxon>Sulfolobaceae</taxon>
        <taxon>Candidatus Aramenus</taxon>
    </lineage>
</organism>
<evidence type="ECO:0000313" key="2">
    <source>
        <dbReference type="Proteomes" id="UP000053480"/>
    </source>
</evidence>
<dbReference type="EMBL" id="JZWS03000024">
    <property type="protein sequence ID" value="MEW9492344.1"/>
    <property type="molecule type" value="Genomic_DNA"/>
</dbReference>
<evidence type="ECO:0000313" key="1">
    <source>
        <dbReference type="EMBL" id="MEW9492344.1"/>
    </source>
</evidence>
<gene>
    <name evidence="1" type="ORF">TQ35_0009125</name>
</gene>
<dbReference type="Proteomes" id="UP000053480">
    <property type="component" value="Unassembled WGS sequence"/>
</dbReference>
<accession>A0ACC6TR73</accession>